<dbReference type="PANTHER" id="PTHR11092">
    <property type="entry name" value="SUGAR NUCLEOTIDE EPIMERASE RELATED"/>
    <property type="match status" value="1"/>
</dbReference>
<sequence length="300" mass="31904">MDEMTIVVTGSSGLLGSALIESLRGDGSKVLRLVRHRPGSSDEAFWDPAGGVVDPAALEGADAVVHLAGAGIGDRRWTPEYKRTLAASRVAGTRTLCKALARLDRKPRVLLSGSAVGFYGDTEDRAVDESASPGKGFLAGLVHDWEEAAKPAEKAGIRVVRLRSGLVLTGRGGMLGRLLPIFRIGAGAVLGSGRQYMSWISLPDWVAAARFLLTAEDLSGPVNLTAPEPVTNAEFTKELGKALHRPTMPLATPGFVLRLALGEFAQEGLLTGQRVLPRRLLDARHRFAHPTLEEALPAVL</sequence>
<evidence type="ECO:0000256" key="1">
    <source>
        <dbReference type="ARBA" id="ARBA00009353"/>
    </source>
</evidence>
<dbReference type="InterPro" id="IPR036291">
    <property type="entry name" value="NAD(P)-bd_dom_sf"/>
</dbReference>
<evidence type="ECO:0000313" key="4">
    <source>
        <dbReference type="EMBL" id="GII55417.1"/>
    </source>
</evidence>
<dbReference type="Pfam" id="PF01370">
    <property type="entry name" value="Epimerase"/>
    <property type="match status" value="1"/>
</dbReference>
<feature type="domain" description="NAD-dependent epimerase/dehydratase" evidence="2">
    <location>
        <begin position="6"/>
        <end position="217"/>
    </location>
</feature>
<keyword evidence="5" id="KW-1185">Reference proteome</keyword>
<organism evidence="4 5">
    <name type="scientific">Planotetraspora thailandica</name>
    <dbReference type="NCBI Taxonomy" id="487172"/>
    <lineage>
        <taxon>Bacteria</taxon>
        <taxon>Bacillati</taxon>
        <taxon>Actinomycetota</taxon>
        <taxon>Actinomycetes</taxon>
        <taxon>Streptosporangiales</taxon>
        <taxon>Streptosporangiaceae</taxon>
        <taxon>Planotetraspora</taxon>
    </lineage>
</organism>
<name>A0A8J3XUH4_9ACTN</name>
<comment type="similarity">
    <text evidence="1">Belongs to the NAD(P)-dependent epimerase/dehydratase family. SDR39U1 subfamily.</text>
</comment>
<dbReference type="NCBIfam" id="TIGR01777">
    <property type="entry name" value="yfcH"/>
    <property type="match status" value="1"/>
</dbReference>
<feature type="domain" description="DUF1731" evidence="3">
    <location>
        <begin position="252"/>
        <end position="296"/>
    </location>
</feature>
<evidence type="ECO:0000313" key="5">
    <source>
        <dbReference type="Proteomes" id="UP000605992"/>
    </source>
</evidence>
<gene>
    <name evidence="4" type="ORF">Pth03_38060</name>
</gene>
<evidence type="ECO:0000259" key="3">
    <source>
        <dbReference type="Pfam" id="PF08338"/>
    </source>
</evidence>
<dbReference type="InterPro" id="IPR013549">
    <property type="entry name" value="DUF1731"/>
</dbReference>
<dbReference type="InterPro" id="IPR010099">
    <property type="entry name" value="SDR39U1"/>
</dbReference>
<dbReference type="CDD" id="cd05242">
    <property type="entry name" value="SDR_a8"/>
    <property type="match status" value="1"/>
</dbReference>
<comment type="caution">
    <text evidence="4">The sequence shown here is derived from an EMBL/GenBank/DDBJ whole genome shotgun (WGS) entry which is preliminary data.</text>
</comment>
<dbReference type="Proteomes" id="UP000605992">
    <property type="component" value="Unassembled WGS sequence"/>
</dbReference>
<dbReference type="Gene3D" id="3.40.50.720">
    <property type="entry name" value="NAD(P)-binding Rossmann-like Domain"/>
    <property type="match status" value="1"/>
</dbReference>
<dbReference type="SUPFAM" id="SSF51735">
    <property type="entry name" value="NAD(P)-binding Rossmann-fold domains"/>
    <property type="match status" value="1"/>
</dbReference>
<dbReference type="InterPro" id="IPR001509">
    <property type="entry name" value="Epimerase_deHydtase"/>
</dbReference>
<proteinExistence type="inferred from homology"/>
<dbReference type="AlphaFoldDB" id="A0A8J3XUH4"/>
<dbReference type="EMBL" id="BOOR01000025">
    <property type="protein sequence ID" value="GII55417.1"/>
    <property type="molecule type" value="Genomic_DNA"/>
</dbReference>
<evidence type="ECO:0000259" key="2">
    <source>
        <dbReference type="Pfam" id="PF01370"/>
    </source>
</evidence>
<dbReference type="Pfam" id="PF08338">
    <property type="entry name" value="DUF1731"/>
    <property type="match status" value="1"/>
</dbReference>
<dbReference type="PANTHER" id="PTHR11092:SF0">
    <property type="entry name" value="EPIMERASE FAMILY PROTEIN SDR39U1"/>
    <property type="match status" value="1"/>
</dbReference>
<accession>A0A8J3XUH4</accession>
<reference evidence="4" key="1">
    <citation type="submission" date="2021-01" db="EMBL/GenBank/DDBJ databases">
        <title>Whole genome shotgun sequence of Planotetraspora thailandica NBRC 104271.</title>
        <authorList>
            <person name="Komaki H."/>
            <person name="Tamura T."/>
        </authorList>
    </citation>
    <scope>NUCLEOTIDE SEQUENCE</scope>
    <source>
        <strain evidence="4">NBRC 104271</strain>
    </source>
</reference>
<protein>
    <submittedName>
        <fullName evidence="4">Epimerase</fullName>
    </submittedName>
</protein>